<dbReference type="RefSeq" id="WP_101301423.1">
    <property type="nucleotide sequence ID" value="NZ_CP025197.1"/>
</dbReference>
<dbReference type="Proteomes" id="UP000233534">
    <property type="component" value="Chromosome"/>
</dbReference>
<dbReference type="KEGG" id="hsc:HVS_09105"/>
<gene>
    <name evidence="1" type="ORF">HVS_09105</name>
</gene>
<dbReference type="PROSITE" id="PS51257">
    <property type="entry name" value="PROKAR_LIPOPROTEIN"/>
    <property type="match status" value="1"/>
</dbReference>
<protein>
    <recommendedName>
        <fullName evidence="3">Lipoprotein</fullName>
    </recommendedName>
</protein>
<evidence type="ECO:0000313" key="2">
    <source>
        <dbReference type="Proteomes" id="UP000233534"/>
    </source>
</evidence>
<evidence type="ECO:0008006" key="3">
    <source>
        <dbReference type="Google" id="ProtNLM"/>
    </source>
</evidence>
<dbReference type="AlphaFoldDB" id="A0A2K9E1S6"/>
<accession>A0A2K9E1S6</accession>
<reference evidence="1 2" key="1">
    <citation type="submission" date="2017-12" db="EMBL/GenBank/DDBJ databases">
        <title>Complete genome sequence of Herbivorax saccincola GGR1, a novel Cellulosome-producing hydrolytic bacterium in a thermophilic biogas plant, established by Illumina and Nanopore MinION sequencing.</title>
        <authorList>
            <person name="Pechtl A."/>
            <person name="Ruckert C."/>
            <person name="Koeck D.E."/>
            <person name="Maus I."/>
            <person name="Winkler A."/>
            <person name="Kalinowski J."/>
            <person name="Puhler A."/>
            <person name="Schwarz W.W."/>
            <person name="Zverlov V.V."/>
            <person name="Schluter A."/>
            <person name="Liebl W."/>
        </authorList>
    </citation>
    <scope>NUCLEOTIDE SEQUENCE [LARGE SCALE GENOMIC DNA]</scope>
    <source>
        <strain evidence="2">SR1</strain>
    </source>
</reference>
<evidence type="ECO:0000313" key="1">
    <source>
        <dbReference type="EMBL" id="AUG57727.1"/>
    </source>
</evidence>
<name>A0A2K9E1S6_9FIRM</name>
<keyword evidence="2" id="KW-1185">Reference proteome</keyword>
<organism evidence="1 2">
    <name type="scientific">Acetivibrio saccincola</name>
    <dbReference type="NCBI Taxonomy" id="1677857"/>
    <lineage>
        <taxon>Bacteria</taxon>
        <taxon>Bacillati</taxon>
        <taxon>Bacillota</taxon>
        <taxon>Clostridia</taxon>
        <taxon>Eubacteriales</taxon>
        <taxon>Oscillospiraceae</taxon>
        <taxon>Acetivibrio</taxon>
    </lineage>
</organism>
<proteinExistence type="predicted"/>
<dbReference type="EMBL" id="CP025197">
    <property type="protein sequence ID" value="AUG57727.1"/>
    <property type="molecule type" value="Genomic_DNA"/>
</dbReference>
<sequence length="63" mass="7093">MKKILYTIILFIFVLAGCNDESVVNHEDEMGANGEVDMDGDGNEEIIKVTLLEGEKTKENKYK</sequence>